<dbReference type="AlphaFoldDB" id="A0A849VSR2"/>
<feature type="transmembrane region" description="Helical" evidence="1">
    <location>
        <begin position="6"/>
        <end position="33"/>
    </location>
</feature>
<gene>
    <name evidence="2" type="ORF">HQ945_17450</name>
</gene>
<name>A0A849VSR2_9HYPH</name>
<feature type="transmembrane region" description="Helical" evidence="1">
    <location>
        <begin position="45"/>
        <end position="69"/>
    </location>
</feature>
<evidence type="ECO:0000256" key="1">
    <source>
        <dbReference type="SAM" id="Phobius"/>
    </source>
</evidence>
<evidence type="ECO:0000313" key="2">
    <source>
        <dbReference type="EMBL" id="NTS33048.1"/>
    </source>
</evidence>
<dbReference type="EMBL" id="JABUMX010000004">
    <property type="protein sequence ID" value="NTS33048.1"/>
    <property type="molecule type" value="Genomic_DNA"/>
</dbReference>
<keyword evidence="1" id="KW-0472">Membrane</keyword>
<accession>A0A849VSR2</accession>
<dbReference type="Proteomes" id="UP000550508">
    <property type="component" value="Unassembled WGS sequence"/>
</dbReference>
<protein>
    <recommendedName>
        <fullName evidence="4">Arginine/ornithine antiporter ArcD</fullName>
    </recommendedName>
</protein>
<evidence type="ECO:0008006" key="4">
    <source>
        <dbReference type="Google" id="ProtNLM"/>
    </source>
</evidence>
<keyword evidence="1" id="KW-0812">Transmembrane</keyword>
<reference evidence="2 3" key="1">
    <citation type="submission" date="2020-05" db="EMBL/GenBank/DDBJ databases">
        <authorList>
            <person name="Kim M.K."/>
        </authorList>
    </citation>
    <scope>NUCLEOTIDE SEQUENCE [LARGE SCALE GENOMIC DNA]</scope>
    <source>
        <strain evidence="2 3">BT25</strain>
    </source>
</reference>
<proteinExistence type="predicted"/>
<keyword evidence="1" id="KW-1133">Transmembrane helix</keyword>
<sequence length="208" mass="21946">MTSISPWLVLAGLGVFHGLNPAMGWLFAVALGLHRGSRMVVLRSLVPIALGHAASIAVIAVVAVLLGFIFDQRPLEIAAGILLLAWAAYQAAYGHRHRVRVGMTTGMVGLGFWSFLMASAHGAGLMLVPVVIPLCLASMPGQDLTAAGSLLIALAAVGTHMAAMLAVILVIALTVYDWFGLEFLRRGWINFDLIWIAALTATGLILIA</sequence>
<keyword evidence="3" id="KW-1185">Reference proteome</keyword>
<feature type="transmembrane region" description="Helical" evidence="1">
    <location>
        <begin position="152"/>
        <end position="176"/>
    </location>
</feature>
<feature type="transmembrane region" description="Helical" evidence="1">
    <location>
        <begin position="188"/>
        <end position="207"/>
    </location>
</feature>
<comment type="caution">
    <text evidence="2">The sequence shown here is derived from an EMBL/GenBank/DDBJ whole genome shotgun (WGS) entry which is preliminary data.</text>
</comment>
<evidence type="ECO:0000313" key="3">
    <source>
        <dbReference type="Proteomes" id="UP000550508"/>
    </source>
</evidence>
<feature type="transmembrane region" description="Helical" evidence="1">
    <location>
        <begin position="106"/>
        <end position="132"/>
    </location>
</feature>
<feature type="transmembrane region" description="Helical" evidence="1">
    <location>
        <begin position="75"/>
        <end position="94"/>
    </location>
</feature>
<dbReference type="RefSeq" id="WP_113281337.1">
    <property type="nucleotide sequence ID" value="NZ_JABUMX010000004.1"/>
</dbReference>
<organism evidence="2 3">
    <name type="scientific">Phyllobacterium pellucidum</name>
    <dbReference type="NCBI Taxonomy" id="2740464"/>
    <lineage>
        <taxon>Bacteria</taxon>
        <taxon>Pseudomonadati</taxon>
        <taxon>Pseudomonadota</taxon>
        <taxon>Alphaproteobacteria</taxon>
        <taxon>Hyphomicrobiales</taxon>
        <taxon>Phyllobacteriaceae</taxon>
        <taxon>Phyllobacterium</taxon>
    </lineage>
</organism>